<evidence type="ECO:0000256" key="10">
    <source>
        <dbReference type="ARBA" id="ARBA00023014"/>
    </source>
</evidence>
<evidence type="ECO:0000259" key="13">
    <source>
        <dbReference type="Pfam" id="PF00266"/>
    </source>
</evidence>
<dbReference type="PANTHER" id="PTHR11601">
    <property type="entry name" value="CYSTEINE DESULFURYLASE FAMILY MEMBER"/>
    <property type="match status" value="1"/>
</dbReference>
<dbReference type="InterPro" id="IPR016454">
    <property type="entry name" value="Cysteine_dSase"/>
</dbReference>
<dbReference type="InterPro" id="IPR000192">
    <property type="entry name" value="Aminotrans_V_dom"/>
</dbReference>
<dbReference type="GO" id="GO:0031071">
    <property type="term" value="F:cysteine desulfurase activity"/>
    <property type="evidence" value="ECO:0007669"/>
    <property type="project" value="UniProtKB-EC"/>
</dbReference>
<comment type="similarity">
    <text evidence="3">Belongs to the class-V pyridoxal-phosphate-dependent aminotransferase family. NifS/IscS subfamily.</text>
</comment>
<keyword evidence="6 14" id="KW-0808">Transferase</keyword>
<evidence type="ECO:0000313" key="15">
    <source>
        <dbReference type="Proteomes" id="UP000581135"/>
    </source>
</evidence>
<keyword evidence="15" id="KW-1185">Reference proteome</keyword>
<evidence type="ECO:0000256" key="8">
    <source>
        <dbReference type="ARBA" id="ARBA00022898"/>
    </source>
</evidence>
<evidence type="ECO:0000256" key="1">
    <source>
        <dbReference type="ARBA" id="ARBA00001933"/>
    </source>
</evidence>
<keyword evidence="7" id="KW-0479">Metal-binding</keyword>
<dbReference type="GO" id="GO:0051536">
    <property type="term" value="F:iron-sulfur cluster binding"/>
    <property type="evidence" value="ECO:0007669"/>
    <property type="project" value="UniProtKB-KW"/>
</dbReference>
<keyword evidence="9" id="KW-0408">Iron</keyword>
<proteinExistence type="inferred from homology"/>
<protein>
    <recommendedName>
        <fullName evidence="5">Cysteine desulfurase</fullName>
        <ecNumber evidence="4">2.8.1.7</ecNumber>
    </recommendedName>
</protein>
<dbReference type="PANTHER" id="PTHR11601:SF34">
    <property type="entry name" value="CYSTEINE DESULFURASE"/>
    <property type="match status" value="1"/>
</dbReference>
<dbReference type="Gene3D" id="1.10.260.50">
    <property type="match status" value="1"/>
</dbReference>
<dbReference type="AlphaFoldDB" id="A0A839SQD9"/>
<keyword evidence="10" id="KW-0411">Iron-sulfur</keyword>
<evidence type="ECO:0000256" key="11">
    <source>
        <dbReference type="ARBA" id="ARBA00050776"/>
    </source>
</evidence>
<dbReference type="EC" id="2.8.1.7" evidence="4"/>
<organism evidence="14 15">
    <name type="scientific">Limibacillus halophilus</name>
    <dbReference type="NCBI Taxonomy" id="1579333"/>
    <lineage>
        <taxon>Bacteria</taxon>
        <taxon>Pseudomonadati</taxon>
        <taxon>Pseudomonadota</taxon>
        <taxon>Alphaproteobacteria</taxon>
        <taxon>Rhodospirillales</taxon>
        <taxon>Rhodovibrionaceae</taxon>
        <taxon>Limibacillus</taxon>
    </lineage>
</organism>
<dbReference type="EMBL" id="JACHXA010000003">
    <property type="protein sequence ID" value="MBB3065021.1"/>
    <property type="molecule type" value="Genomic_DNA"/>
</dbReference>
<dbReference type="InterPro" id="IPR015422">
    <property type="entry name" value="PyrdxlP-dep_Trfase_small"/>
</dbReference>
<dbReference type="InterPro" id="IPR015424">
    <property type="entry name" value="PyrdxlP-dep_Trfase"/>
</dbReference>
<evidence type="ECO:0000256" key="6">
    <source>
        <dbReference type="ARBA" id="ARBA00022679"/>
    </source>
</evidence>
<dbReference type="SUPFAM" id="SSF53383">
    <property type="entry name" value="PLP-dependent transferases"/>
    <property type="match status" value="1"/>
</dbReference>
<accession>A0A839SQD9</accession>
<evidence type="ECO:0000256" key="12">
    <source>
        <dbReference type="RuleBase" id="RU004504"/>
    </source>
</evidence>
<keyword evidence="8" id="KW-0663">Pyridoxal phosphate</keyword>
<dbReference type="Proteomes" id="UP000581135">
    <property type="component" value="Unassembled WGS sequence"/>
</dbReference>
<evidence type="ECO:0000313" key="14">
    <source>
        <dbReference type="EMBL" id="MBB3065021.1"/>
    </source>
</evidence>
<dbReference type="Gene3D" id="3.40.640.10">
    <property type="entry name" value="Type I PLP-dependent aspartate aminotransferase-like (Major domain)"/>
    <property type="match status" value="1"/>
</dbReference>
<evidence type="ECO:0000256" key="9">
    <source>
        <dbReference type="ARBA" id="ARBA00023004"/>
    </source>
</evidence>
<gene>
    <name evidence="14" type="ORF">FHR98_001300</name>
</gene>
<name>A0A839SQD9_9PROT</name>
<dbReference type="Gene3D" id="3.90.1150.10">
    <property type="entry name" value="Aspartate Aminotransferase, domain 1"/>
    <property type="match status" value="1"/>
</dbReference>
<sequence>MKAAATYLDHNATSPLRPAARSAVLAALEVCGNASSVHGFGRKARGLLDDARQDLAHLFGAGSGQLVFTSGATEANNQALLTAKQGPILLSAGEHDSLLQSCADAEIIPLCENGLVDLEWLAARLSRKPTPAMVSVMLVNNETGVVQPLEDVVALAKSVGALVHCDAVQAAGKLRLSFSELGVDLLSLSAHKIGGPAGCGLLIQRDGLSVTPLVRGGGQERRRRAGTENLIGIVGFAAAAREAEQGRQDAMDRLGAWRQAFEDAVLAEAPEAVIYGDGAPRVANTICLGVPRLPAETQVMAMDLAGFAVSAGSACSSGKVTPSHVLRAMGVEPDAAASAIRISLGWNSQAEDLPRFLKAWLALYDRSRAAA</sequence>
<comment type="catalytic activity">
    <reaction evidence="11">
        <text>(sulfur carrier)-H + L-cysteine = (sulfur carrier)-SH + L-alanine</text>
        <dbReference type="Rhea" id="RHEA:43892"/>
        <dbReference type="Rhea" id="RHEA-COMP:14737"/>
        <dbReference type="Rhea" id="RHEA-COMP:14739"/>
        <dbReference type="ChEBI" id="CHEBI:29917"/>
        <dbReference type="ChEBI" id="CHEBI:35235"/>
        <dbReference type="ChEBI" id="CHEBI:57972"/>
        <dbReference type="ChEBI" id="CHEBI:64428"/>
        <dbReference type="EC" id="2.8.1.7"/>
    </reaction>
</comment>
<dbReference type="PIRSF" id="PIRSF005572">
    <property type="entry name" value="NifS"/>
    <property type="match status" value="1"/>
</dbReference>
<dbReference type="RefSeq" id="WP_183415834.1">
    <property type="nucleotide sequence ID" value="NZ_JACHXA010000003.1"/>
</dbReference>
<evidence type="ECO:0000256" key="5">
    <source>
        <dbReference type="ARBA" id="ARBA00013558"/>
    </source>
</evidence>
<evidence type="ECO:0000256" key="2">
    <source>
        <dbReference type="ARBA" id="ARBA00003120"/>
    </source>
</evidence>
<evidence type="ECO:0000256" key="3">
    <source>
        <dbReference type="ARBA" id="ARBA00006490"/>
    </source>
</evidence>
<comment type="function">
    <text evidence="2">Catalyzes the removal of elemental sulfur atoms from cysteine to produce alanine. Seems to participate in the biosynthesis of the nitrogenase metalloclusters by providing the inorganic sulfur required for the Fe-S core formation.</text>
</comment>
<dbReference type="Pfam" id="PF00266">
    <property type="entry name" value="Aminotran_5"/>
    <property type="match status" value="1"/>
</dbReference>
<evidence type="ECO:0000256" key="4">
    <source>
        <dbReference type="ARBA" id="ARBA00012239"/>
    </source>
</evidence>
<dbReference type="InterPro" id="IPR020578">
    <property type="entry name" value="Aminotrans_V_PyrdxlP_BS"/>
</dbReference>
<reference evidence="14 15" key="1">
    <citation type="submission" date="2020-08" db="EMBL/GenBank/DDBJ databases">
        <title>Genomic Encyclopedia of Type Strains, Phase III (KMG-III): the genomes of soil and plant-associated and newly described type strains.</title>
        <authorList>
            <person name="Whitman W."/>
        </authorList>
    </citation>
    <scope>NUCLEOTIDE SEQUENCE [LARGE SCALE GENOMIC DNA]</scope>
    <source>
        <strain evidence="14 15">CECT 8803</strain>
    </source>
</reference>
<comment type="caution">
    <text evidence="14">The sequence shown here is derived from an EMBL/GenBank/DDBJ whole genome shotgun (WGS) entry which is preliminary data.</text>
</comment>
<evidence type="ECO:0000256" key="7">
    <source>
        <dbReference type="ARBA" id="ARBA00022723"/>
    </source>
</evidence>
<dbReference type="PROSITE" id="PS00595">
    <property type="entry name" value="AA_TRANSFER_CLASS_5"/>
    <property type="match status" value="1"/>
</dbReference>
<dbReference type="InterPro" id="IPR015421">
    <property type="entry name" value="PyrdxlP-dep_Trfase_major"/>
</dbReference>
<dbReference type="GO" id="GO:0046872">
    <property type="term" value="F:metal ion binding"/>
    <property type="evidence" value="ECO:0007669"/>
    <property type="project" value="UniProtKB-KW"/>
</dbReference>
<comment type="cofactor">
    <cofactor evidence="1 12">
        <name>pyridoxal 5'-phosphate</name>
        <dbReference type="ChEBI" id="CHEBI:597326"/>
    </cofactor>
</comment>
<feature type="domain" description="Aminotransferase class V" evidence="13">
    <location>
        <begin position="6"/>
        <end position="356"/>
    </location>
</feature>